<dbReference type="EMBL" id="VLPK01000003">
    <property type="protein sequence ID" value="TSJ39165.1"/>
    <property type="molecule type" value="Genomic_DNA"/>
</dbReference>
<organism evidence="2 3">
    <name type="scientific">Mucilaginibacter corticis</name>
    <dbReference type="NCBI Taxonomy" id="2597670"/>
    <lineage>
        <taxon>Bacteria</taxon>
        <taxon>Pseudomonadati</taxon>
        <taxon>Bacteroidota</taxon>
        <taxon>Sphingobacteriia</taxon>
        <taxon>Sphingobacteriales</taxon>
        <taxon>Sphingobacteriaceae</taxon>
        <taxon>Mucilaginibacter</taxon>
    </lineage>
</organism>
<proteinExistence type="predicted"/>
<keyword evidence="1" id="KW-0732">Signal</keyword>
<reference evidence="2 3" key="1">
    <citation type="submission" date="2019-07" db="EMBL/GenBank/DDBJ databases">
        <authorList>
            <person name="Huq M.A."/>
        </authorList>
    </citation>
    <scope>NUCLEOTIDE SEQUENCE [LARGE SCALE GENOMIC DNA]</scope>
    <source>
        <strain evidence="2 3">MAH-19</strain>
    </source>
</reference>
<comment type="caution">
    <text evidence="2">The sequence shown here is derived from an EMBL/GenBank/DDBJ whole genome shotgun (WGS) entry which is preliminary data.</text>
</comment>
<evidence type="ECO:0000313" key="2">
    <source>
        <dbReference type="EMBL" id="TSJ39165.1"/>
    </source>
</evidence>
<protein>
    <recommendedName>
        <fullName evidence="4">DUF4835 family protein</fullName>
    </recommendedName>
</protein>
<sequence>MKRNIIYLLFATCFIVSMQSCHSDKTGTWTNGDINSDVKKQIADLNQKLFTGIMTKNIGAVKALLSAQLVKRAKGNLDSIINRSAKKYEAKDYEVLDEYYKVNTTANIPDTITSNKGNDADYILSYKAVNEQTYISLLVTKNLPVNCLITVIYGKYGDNWKINILQIGDYNILNKTPQEYYKTALGLYNGGDLLDATNNMILVSQLVNPGGDRFTYKNNSEMKIFYSKIIDEANARYQFPFIIGLVKTKPQIFSISPEIMEEEGHKGVFPLIGYKSAIKLTDSVALKAENQEIQKAIGRLFKGIDQNNSNIFYQAYNNIPNGKTPAPHYGFIQKLR</sequence>
<name>A0A556MH62_9SPHI</name>
<feature type="signal peptide" evidence="1">
    <location>
        <begin position="1"/>
        <end position="23"/>
    </location>
</feature>
<accession>A0A556MH62</accession>
<dbReference type="Proteomes" id="UP000318733">
    <property type="component" value="Unassembled WGS sequence"/>
</dbReference>
<gene>
    <name evidence="2" type="ORF">FO440_15485</name>
</gene>
<dbReference type="RefSeq" id="WP_144249203.1">
    <property type="nucleotide sequence ID" value="NZ_VLPK01000003.1"/>
</dbReference>
<evidence type="ECO:0000256" key="1">
    <source>
        <dbReference type="SAM" id="SignalP"/>
    </source>
</evidence>
<feature type="chain" id="PRO_5022212793" description="DUF4835 family protein" evidence="1">
    <location>
        <begin position="24"/>
        <end position="336"/>
    </location>
</feature>
<keyword evidence="3" id="KW-1185">Reference proteome</keyword>
<dbReference type="OrthoDB" id="1113095at2"/>
<evidence type="ECO:0008006" key="4">
    <source>
        <dbReference type="Google" id="ProtNLM"/>
    </source>
</evidence>
<dbReference type="PROSITE" id="PS51257">
    <property type="entry name" value="PROKAR_LIPOPROTEIN"/>
    <property type="match status" value="1"/>
</dbReference>
<dbReference type="AlphaFoldDB" id="A0A556MH62"/>
<evidence type="ECO:0000313" key="3">
    <source>
        <dbReference type="Proteomes" id="UP000318733"/>
    </source>
</evidence>